<dbReference type="EMBL" id="JACXVP010000010">
    <property type="protein sequence ID" value="KAG5582230.1"/>
    <property type="molecule type" value="Genomic_DNA"/>
</dbReference>
<organism evidence="2 3">
    <name type="scientific">Solanum commersonii</name>
    <name type="common">Commerson's wild potato</name>
    <name type="synonym">Commerson's nightshade</name>
    <dbReference type="NCBI Taxonomy" id="4109"/>
    <lineage>
        <taxon>Eukaryota</taxon>
        <taxon>Viridiplantae</taxon>
        <taxon>Streptophyta</taxon>
        <taxon>Embryophyta</taxon>
        <taxon>Tracheophyta</taxon>
        <taxon>Spermatophyta</taxon>
        <taxon>Magnoliopsida</taxon>
        <taxon>eudicotyledons</taxon>
        <taxon>Gunneridae</taxon>
        <taxon>Pentapetalae</taxon>
        <taxon>asterids</taxon>
        <taxon>lamiids</taxon>
        <taxon>Solanales</taxon>
        <taxon>Solanaceae</taxon>
        <taxon>Solanoideae</taxon>
        <taxon>Solaneae</taxon>
        <taxon>Solanum</taxon>
    </lineage>
</organism>
<gene>
    <name evidence="2" type="ORF">H5410_052857</name>
</gene>
<proteinExistence type="predicted"/>
<dbReference type="Proteomes" id="UP000824120">
    <property type="component" value="Chromosome 10"/>
</dbReference>
<evidence type="ECO:0000256" key="1">
    <source>
        <dbReference type="SAM" id="MobiDB-lite"/>
    </source>
</evidence>
<feature type="compositionally biased region" description="Basic and acidic residues" evidence="1">
    <location>
        <begin position="1"/>
        <end position="12"/>
    </location>
</feature>
<dbReference type="AlphaFoldDB" id="A0A9J5X4T4"/>
<feature type="region of interest" description="Disordered" evidence="1">
    <location>
        <begin position="1"/>
        <end position="30"/>
    </location>
</feature>
<reference evidence="2 3" key="1">
    <citation type="submission" date="2020-09" db="EMBL/GenBank/DDBJ databases">
        <title>De no assembly of potato wild relative species, Solanum commersonii.</title>
        <authorList>
            <person name="Cho K."/>
        </authorList>
    </citation>
    <scope>NUCLEOTIDE SEQUENCE [LARGE SCALE GENOMIC DNA]</scope>
    <source>
        <strain evidence="2">LZ3.2</strain>
        <tissue evidence="2">Leaf</tissue>
    </source>
</reference>
<accession>A0A9J5X4T4</accession>
<protein>
    <submittedName>
        <fullName evidence="2">Uncharacterized protein</fullName>
    </submittedName>
</protein>
<name>A0A9J5X4T4_SOLCO</name>
<sequence length="128" mass="14507">MAGVMERSEKKLTRLPSGSSSSHRDPGEQFAGSIPVYIISLFPLPGKVERRLERNFIWQGNKEAICFHLVDGRLSHPARVIGLGIKNIRFHNKSHYGSGYEDIVAKEQALLRQVISLKYGQENQWCTK</sequence>
<keyword evidence="3" id="KW-1185">Reference proteome</keyword>
<evidence type="ECO:0000313" key="2">
    <source>
        <dbReference type="EMBL" id="KAG5582230.1"/>
    </source>
</evidence>
<evidence type="ECO:0000313" key="3">
    <source>
        <dbReference type="Proteomes" id="UP000824120"/>
    </source>
</evidence>
<comment type="caution">
    <text evidence="2">The sequence shown here is derived from an EMBL/GenBank/DDBJ whole genome shotgun (WGS) entry which is preliminary data.</text>
</comment>